<evidence type="ECO:0000313" key="1">
    <source>
        <dbReference type="EMBL" id="GAN34286.1"/>
    </source>
</evidence>
<dbReference type="Pfam" id="PF19991">
    <property type="entry name" value="HMA_2"/>
    <property type="match status" value="1"/>
</dbReference>
<dbReference type="RefSeq" id="WP_052564320.1">
    <property type="nucleotide sequence ID" value="NZ_BAFN01000001.1"/>
</dbReference>
<gene>
    <name evidence="1" type="ORF">BROSI_A2822</name>
</gene>
<protein>
    <submittedName>
        <fullName evidence="1">Uncharacterized protein</fullName>
    </submittedName>
</protein>
<comment type="caution">
    <text evidence="1">The sequence shown here is derived from an EMBL/GenBank/DDBJ whole genome shotgun (WGS) entry which is preliminary data.</text>
</comment>
<organism evidence="1 2">
    <name type="scientific">Candidatus Brocadia sinica JPN1</name>
    <dbReference type="NCBI Taxonomy" id="1197129"/>
    <lineage>
        <taxon>Bacteria</taxon>
        <taxon>Pseudomonadati</taxon>
        <taxon>Planctomycetota</taxon>
        <taxon>Candidatus Brocadiia</taxon>
        <taxon>Candidatus Brocadiales</taxon>
        <taxon>Candidatus Brocadiaceae</taxon>
        <taxon>Candidatus Brocadia</taxon>
    </lineage>
</organism>
<dbReference type="Proteomes" id="UP000032309">
    <property type="component" value="Unassembled WGS sequence"/>
</dbReference>
<name>A0ABQ0JZU8_9BACT</name>
<dbReference type="EMBL" id="BAFN01000001">
    <property type="protein sequence ID" value="GAN34286.1"/>
    <property type="molecule type" value="Genomic_DNA"/>
</dbReference>
<reference evidence="2" key="1">
    <citation type="journal article" date="2015" name="Genome Announc.">
        <title>Draft Genome Sequence of an Anaerobic Ammonium-Oxidizing Bacterium, "Candidatus Brocadia sinica".</title>
        <authorList>
            <person name="Oshiki M."/>
            <person name="Shinyako-Hata K."/>
            <person name="Satoh H."/>
            <person name="Okabe S."/>
        </authorList>
    </citation>
    <scope>NUCLEOTIDE SEQUENCE [LARGE SCALE GENOMIC DNA]</scope>
    <source>
        <strain evidence="2">JPN1</strain>
    </source>
</reference>
<evidence type="ECO:0000313" key="2">
    <source>
        <dbReference type="Proteomes" id="UP000032309"/>
    </source>
</evidence>
<accession>A0ABQ0JZU8</accession>
<proteinExistence type="predicted"/>
<keyword evidence="2" id="KW-1185">Reference proteome</keyword>
<sequence length="132" mass="14874">MAPLSILPGRIRFESQYLIGKPHICRYLKESIVNYLGGLKEVTANHKTGRILVRFDERQIDRQTLTQHINQIVKEGMEKAANSWRFSAEEKNSKPPVSRHALHALTDVVAHAILPMPLNALIPMAIKAAMGR</sequence>